<feature type="domain" description="ABC transmembrane type-1" evidence="8">
    <location>
        <begin position="69"/>
        <end position="263"/>
    </location>
</feature>
<accession>A0A3T1DBY7</accession>
<evidence type="ECO:0000259" key="8">
    <source>
        <dbReference type="PROSITE" id="PS50928"/>
    </source>
</evidence>
<evidence type="ECO:0000256" key="1">
    <source>
        <dbReference type="ARBA" id="ARBA00004651"/>
    </source>
</evidence>
<keyword evidence="4 7" id="KW-0812">Transmembrane</keyword>
<evidence type="ECO:0000313" key="10">
    <source>
        <dbReference type="Proteomes" id="UP000289856"/>
    </source>
</evidence>
<evidence type="ECO:0000256" key="4">
    <source>
        <dbReference type="ARBA" id="ARBA00022692"/>
    </source>
</evidence>
<feature type="transmembrane region" description="Helical" evidence="7">
    <location>
        <begin position="184"/>
        <end position="209"/>
    </location>
</feature>
<evidence type="ECO:0000256" key="2">
    <source>
        <dbReference type="ARBA" id="ARBA00022448"/>
    </source>
</evidence>
<feature type="transmembrane region" description="Helical" evidence="7">
    <location>
        <begin position="143"/>
        <end position="163"/>
    </location>
</feature>
<protein>
    <submittedName>
        <fullName evidence="9">Sugar ABC transporter permease</fullName>
    </submittedName>
</protein>
<dbReference type="SUPFAM" id="SSF161098">
    <property type="entry name" value="MetI-like"/>
    <property type="match status" value="1"/>
</dbReference>
<feature type="transmembrane region" description="Helical" evidence="7">
    <location>
        <begin position="104"/>
        <end position="123"/>
    </location>
</feature>
<dbReference type="GO" id="GO:0055085">
    <property type="term" value="P:transmembrane transport"/>
    <property type="evidence" value="ECO:0007669"/>
    <property type="project" value="InterPro"/>
</dbReference>
<dbReference type="OrthoDB" id="187395at2"/>
<keyword evidence="6 7" id="KW-0472">Membrane</keyword>
<keyword evidence="2 7" id="KW-0813">Transport</keyword>
<keyword evidence="5 7" id="KW-1133">Transmembrane helix</keyword>
<dbReference type="PROSITE" id="PS50928">
    <property type="entry name" value="ABC_TM1"/>
    <property type="match status" value="1"/>
</dbReference>
<dbReference type="InterPro" id="IPR035906">
    <property type="entry name" value="MetI-like_sf"/>
</dbReference>
<dbReference type="RefSeq" id="WP_130614426.1">
    <property type="nucleotide sequence ID" value="NZ_AP019400.1"/>
</dbReference>
<feature type="transmembrane region" description="Helical" evidence="7">
    <location>
        <begin position="12"/>
        <end position="34"/>
    </location>
</feature>
<organism evidence="9 10">
    <name type="scientific">Cohnella abietis</name>
    <dbReference type="NCBI Taxonomy" id="2507935"/>
    <lineage>
        <taxon>Bacteria</taxon>
        <taxon>Bacillati</taxon>
        <taxon>Bacillota</taxon>
        <taxon>Bacilli</taxon>
        <taxon>Bacillales</taxon>
        <taxon>Paenibacillaceae</taxon>
        <taxon>Cohnella</taxon>
    </lineage>
</organism>
<comment type="subcellular location">
    <subcellularLocation>
        <location evidence="1 7">Cell membrane</location>
        <topology evidence="1 7">Multi-pass membrane protein</topology>
    </subcellularLocation>
</comment>
<dbReference type="EMBL" id="AP019400">
    <property type="protein sequence ID" value="BBI35609.1"/>
    <property type="molecule type" value="Genomic_DNA"/>
</dbReference>
<evidence type="ECO:0000256" key="3">
    <source>
        <dbReference type="ARBA" id="ARBA00022475"/>
    </source>
</evidence>
<dbReference type="KEGG" id="cohn:KCTCHS21_50080"/>
<dbReference type="PANTHER" id="PTHR43744">
    <property type="entry name" value="ABC TRANSPORTER PERMEASE PROTEIN MG189-RELATED-RELATED"/>
    <property type="match status" value="1"/>
</dbReference>
<keyword evidence="10" id="KW-1185">Reference proteome</keyword>
<evidence type="ECO:0000313" key="9">
    <source>
        <dbReference type="EMBL" id="BBI35609.1"/>
    </source>
</evidence>
<sequence length="278" mass="31253">MKTLLSIKSLSYAFILALMVLYIGPLIFVFNVSFQTYPEYLANPLGLVKELHWSNYAEAWRQGNFAVYIWNSLFYTIIATAGTIFVSIFAAYPIARGYVKWAGFLYFFFLLSQFLPNPLVAQYKLMLELRYILPEIAYNTKWGYILLKTSGTGVVFMLFVGYIKSVSRDLDEAASMDGSGYTRFLFSILLPLMKPILATGVILTAIAVWNDYTGPLIYLTSEKHYPITAGLRVFKGQYGNNWPLLACGIMIVAAPLIVLYAFIQKYIVDGALAGAVKS</sequence>
<dbReference type="CDD" id="cd06261">
    <property type="entry name" value="TM_PBP2"/>
    <property type="match status" value="1"/>
</dbReference>
<gene>
    <name evidence="9" type="ORF">KCTCHS21_50080</name>
</gene>
<dbReference type="AlphaFoldDB" id="A0A3T1DBY7"/>
<proteinExistence type="inferred from homology"/>
<name>A0A3T1DBY7_9BACL</name>
<dbReference type="PANTHER" id="PTHR43744:SF3">
    <property type="entry name" value="LACTOSE TRANSPORT SYSTEM PERMEASE PROTEIN LACG"/>
    <property type="match status" value="1"/>
</dbReference>
<feature type="transmembrane region" description="Helical" evidence="7">
    <location>
        <begin position="242"/>
        <end position="263"/>
    </location>
</feature>
<reference evidence="9 10" key="1">
    <citation type="submission" date="2019-01" db="EMBL/GenBank/DDBJ databases">
        <title>Complete genome sequence of Cohnella hallensis HS21 isolated from Korean fir (Abies koreana) rhizospheric soil.</title>
        <authorList>
            <person name="Jiang L."/>
            <person name="Kang S.W."/>
            <person name="Kim S."/>
            <person name="Jung J."/>
            <person name="Kim C.Y."/>
            <person name="Kim D.H."/>
            <person name="Kim S.W."/>
            <person name="Lee J."/>
        </authorList>
    </citation>
    <scope>NUCLEOTIDE SEQUENCE [LARGE SCALE GENOMIC DNA]</scope>
    <source>
        <strain evidence="9 10">HS21</strain>
    </source>
</reference>
<evidence type="ECO:0000256" key="5">
    <source>
        <dbReference type="ARBA" id="ARBA00022989"/>
    </source>
</evidence>
<dbReference type="GO" id="GO:0005886">
    <property type="term" value="C:plasma membrane"/>
    <property type="evidence" value="ECO:0007669"/>
    <property type="project" value="UniProtKB-SubCell"/>
</dbReference>
<keyword evidence="3" id="KW-1003">Cell membrane</keyword>
<evidence type="ECO:0000256" key="7">
    <source>
        <dbReference type="RuleBase" id="RU363032"/>
    </source>
</evidence>
<feature type="transmembrane region" description="Helical" evidence="7">
    <location>
        <begin position="73"/>
        <end position="92"/>
    </location>
</feature>
<dbReference type="Pfam" id="PF00528">
    <property type="entry name" value="BPD_transp_1"/>
    <property type="match status" value="1"/>
</dbReference>
<dbReference type="Gene3D" id="1.10.3720.10">
    <property type="entry name" value="MetI-like"/>
    <property type="match status" value="1"/>
</dbReference>
<evidence type="ECO:0000256" key="6">
    <source>
        <dbReference type="ARBA" id="ARBA00023136"/>
    </source>
</evidence>
<comment type="similarity">
    <text evidence="7">Belongs to the binding-protein-dependent transport system permease family.</text>
</comment>
<dbReference type="Proteomes" id="UP000289856">
    <property type="component" value="Chromosome"/>
</dbReference>
<dbReference type="InterPro" id="IPR000515">
    <property type="entry name" value="MetI-like"/>
</dbReference>